<dbReference type="Pfam" id="PF00293">
    <property type="entry name" value="NUDIX"/>
    <property type="match status" value="1"/>
</dbReference>
<dbReference type="SUPFAM" id="SSF55811">
    <property type="entry name" value="Nudix"/>
    <property type="match status" value="1"/>
</dbReference>
<protein>
    <recommendedName>
        <fullName evidence="3">Nudix hydrolase domain-containing protein</fullName>
    </recommendedName>
</protein>
<comment type="cofactor">
    <cofactor evidence="1">
        <name>Mg(2+)</name>
        <dbReference type="ChEBI" id="CHEBI:18420"/>
    </cofactor>
</comment>
<dbReference type="PROSITE" id="PS51462">
    <property type="entry name" value="NUDIX"/>
    <property type="match status" value="1"/>
</dbReference>
<dbReference type="PANTHER" id="PTHR43046">
    <property type="entry name" value="GDP-MANNOSE MANNOSYL HYDROLASE"/>
    <property type="match status" value="1"/>
</dbReference>
<feature type="domain" description="Nudix hydrolase" evidence="3">
    <location>
        <begin position="18"/>
        <end position="150"/>
    </location>
</feature>
<dbReference type="STRING" id="1802362.A2806_01875"/>
<dbReference type="InterPro" id="IPR000086">
    <property type="entry name" value="NUDIX_hydrolase_dom"/>
</dbReference>
<proteinExistence type="predicted"/>
<evidence type="ECO:0000313" key="5">
    <source>
        <dbReference type="Proteomes" id="UP000177629"/>
    </source>
</evidence>
<dbReference type="InterPro" id="IPR015797">
    <property type="entry name" value="NUDIX_hydrolase-like_dom_sf"/>
</dbReference>
<reference evidence="4 5" key="1">
    <citation type="journal article" date="2016" name="Nat. Commun.">
        <title>Thousands of microbial genomes shed light on interconnected biogeochemical processes in an aquifer system.</title>
        <authorList>
            <person name="Anantharaman K."/>
            <person name="Brown C.T."/>
            <person name="Hug L.A."/>
            <person name="Sharon I."/>
            <person name="Castelle C.J."/>
            <person name="Probst A.J."/>
            <person name="Thomas B.C."/>
            <person name="Singh A."/>
            <person name="Wilkins M.J."/>
            <person name="Karaoz U."/>
            <person name="Brodie E.L."/>
            <person name="Williams K.H."/>
            <person name="Hubbard S.S."/>
            <person name="Banfield J.F."/>
        </authorList>
    </citation>
    <scope>NUCLEOTIDE SEQUENCE [LARGE SCALE GENOMIC DNA]</scope>
</reference>
<name>A0A1G2PL40_9BACT</name>
<gene>
    <name evidence="4" type="ORF">A2806_01875</name>
</gene>
<comment type="caution">
    <text evidence="4">The sequence shown here is derived from an EMBL/GenBank/DDBJ whole genome shotgun (WGS) entry which is preliminary data.</text>
</comment>
<dbReference type="PANTHER" id="PTHR43046:SF2">
    <property type="entry name" value="8-OXO-DGTP DIPHOSPHATASE-RELATED"/>
    <property type="match status" value="1"/>
</dbReference>
<evidence type="ECO:0000256" key="2">
    <source>
        <dbReference type="ARBA" id="ARBA00022801"/>
    </source>
</evidence>
<evidence type="ECO:0000256" key="1">
    <source>
        <dbReference type="ARBA" id="ARBA00001946"/>
    </source>
</evidence>
<evidence type="ECO:0000259" key="3">
    <source>
        <dbReference type="PROSITE" id="PS51462"/>
    </source>
</evidence>
<accession>A0A1G2PL40</accession>
<organism evidence="4 5">
    <name type="scientific">Candidatus Terrybacteria bacterium RIFCSPHIGHO2_01_FULL_48_17</name>
    <dbReference type="NCBI Taxonomy" id="1802362"/>
    <lineage>
        <taxon>Bacteria</taxon>
        <taxon>Candidatus Terryibacteriota</taxon>
    </lineage>
</organism>
<keyword evidence="2" id="KW-0378">Hydrolase</keyword>
<dbReference type="AlphaFoldDB" id="A0A1G2PL40"/>
<dbReference type="Proteomes" id="UP000177629">
    <property type="component" value="Unassembled WGS sequence"/>
</dbReference>
<dbReference type="Gene3D" id="3.90.79.10">
    <property type="entry name" value="Nucleoside Triphosphate Pyrophosphohydrolase"/>
    <property type="match status" value="1"/>
</dbReference>
<dbReference type="EMBL" id="MHSS01000001">
    <property type="protein sequence ID" value="OHA49065.1"/>
    <property type="molecule type" value="Genomic_DNA"/>
</dbReference>
<sequence length="156" mass="17719">MADFNPSAKLRIDGEQSRTINKCGLLVFDEKKQILLVRKREGDTTTQLILPGGQYEPGEDDLSCLRREIKKELSTEMVEPIDFIGEFEDVAAADDLYDEKTVSIRLYTAGLVSTPEASNEIAEVVWYAPGWDDDDELSPILRNKIIPFLMEHDYFS</sequence>
<dbReference type="GO" id="GO:0016787">
    <property type="term" value="F:hydrolase activity"/>
    <property type="evidence" value="ECO:0007669"/>
    <property type="project" value="UniProtKB-KW"/>
</dbReference>
<dbReference type="CDD" id="cd04690">
    <property type="entry name" value="NUDIX_Hydrolase"/>
    <property type="match status" value="1"/>
</dbReference>
<evidence type="ECO:0000313" key="4">
    <source>
        <dbReference type="EMBL" id="OHA49065.1"/>
    </source>
</evidence>